<protein>
    <submittedName>
        <fullName evidence="4">DNA-processing protein DprA</fullName>
    </submittedName>
</protein>
<dbReference type="NCBIfam" id="TIGR00732">
    <property type="entry name" value="dprA"/>
    <property type="match status" value="1"/>
</dbReference>
<comment type="similarity">
    <text evidence="1">Belongs to the DprA/Smf family.</text>
</comment>
<dbReference type="InterPro" id="IPR003488">
    <property type="entry name" value="DprA"/>
</dbReference>
<accession>A0ABS6YEH2</accession>
<dbReference type="PANTHER" id="PTHR43022:SF1">
    <property type="entry name" value="PROTEIN SMF"/>
    <property type="match status" value="1"/>
</dbReference>
<organism evidence="4 5">
    <name type="scientific">Hoylesella nanceiensis</name>
    <dbReference type="NCBI Taxonomy" id="425941"/>
    <lineage>
        <taxon>Bacteria</taxon>
        <taxon>Pseudomonadati</taxon>
        <taxon>Bacteroidota</taxon>
        <taxon>Bacteroidia</taxon>
        <taxon>Bacteroidales</taxon>
        <taxon>Prevotellaceae</taxon>
        <taxon>Hoylesella</taxon>
    </lineage>
</organism>
<dbReference type="Pfam" id="PF17782">
    <property type="entry name" value="WHD_DprA"/>
    <property type="match status" value="1"/>
</dbReference>
<reference evidence="4 5" key="1">
    <citation type="submission" date="2021-07" db="EMBL/GenBank/DDBJ databases">
        <title>Genomic diversity and antimicrobial resistance of Prevotella spp. isolated from chronic lung disease airways.</title>
        <authorList>
            <person name="Webb K.A."/>
            <person name="Olagoke O.S."/>
            <person name="Baird T."/>
            <person name="Neill J."/>
            <person name="Pham A."/>
            <person name="Wells T.J."/>
            <person name="Ramsay K.A."/>
            <person name="Bell S.C."/>
            <person name="Sarovich D.S."/>
            <person name="Price E.P."/>
        </authorList>
    </citation>
    <scope>NUCLEOTIDE SEQUENCE [LARGE SCALE GENOMIC DNA]</scope>
    <source>
        <strain evidence="4 5">SCHI0011.S.12</strain>
    </source>
</reference>
<dbReference type="PANTHER" id="PTHR43022">
    <property type="entry name" value="PROTEIN SMF"/>
    <property type="match status" value="1"/>
</dbReference>
<dbReference type="InterPro" id="IPR041614">
    <property type="entry name" value="DprA_WH"/>
</dbReference>
<gene>
    <name evidence="4" type="primary">dprA</name>
    <name evidence="4" type="ORF">KZO38_04990</name>
</gene>
<evidence type="ECO:0000259" key="2">
    <source>
        <dbReference type="Pfam" id="PF02481"/>
    </source>
</evidence>
<comment type="caution">
    <text evidence="4">The sequence shown here is derived from an EMBL/GenBank/DDBJ whole genome shotgun (WGS) entry which is preliminary data.</text>
</comment>
<evidence type="ECO:0000313" key="4">
    <source>
        <dbReference type="EMBL" id="MBW4769113.1"/>
    </source>
</evidence>
<feature type="domain" description="Smf/DprA SLOG" evidence="2">
    <location>
        <begin position="84"/>
        <end position="295"/>
    </location>
</feature>
<name>A0ABS6YEH2_9BACT</name>
<evidence type="ECO:0000313" key="5">
    <source>
        <dbReference type="Proteomes" id="UP000788426"/>
    </source>
</evidence>
<feature type="domain" description="DprA winged helix" evidence="3">
    <location>
        <begin position="317"/>
        <end position="371"/>
    </location>
</feature>
<sequence length="378" mass="41718">MKTTPQEIINAIAVSKMGFYKLSETLEILQKLGSATAIIEHRNNIKDVLPDVSDKLVETLKNADRFLIQAEQEFIWTQNNGVEVLCWGDERYPQRLKECTDAPLTLFYKGSANLNKQRIISIVGTRRCTHYGQDLIEKLISELQRLCPDVLIVSGLAYGVDINAHRSALDHHFETIGVLAHGLDYLYPHAHKETALQMLSQGGLLSEYCTNTKADKMNFVRRNRIVAGMCDACVLVESALKGGGLITAGIAKDYSREVFAFPGAVGAPYSEGCNALIAQNGAGLITSANDLVENMNWDNIALLNKAKEKGIERELFPTLNANEQQVVEALKKHNNLQINMLLAQTSLSVGELSAVLFELEMKGIVRAMAGGSYHLLML</sequence>
<evidence type="ECO:0000259" key="3">
    <source>
        <dbReference type="Pfam" id="PF17782"/>
    </source>
</evidence>
<dbReference type="RefSeq" id="WP_219480662.1">
    <property type="nucleotide sequence ID" value="NZ_JAHXCT010000003.1"/>
</dbReference>
<keyword evidence="5" id="KW-1185">Reference proteome</keyword>
<dbReference type="InterPro" id="IPR057666">
    <property type="entry name" value="DrpA_SLOG"/>
</dbReference>
<dbReference type="Proteomes" id="UP000788426">
    <property type="component" value="Unassembled WGS sequence"/>
</dbReference>
<dbReference type="Pfam" id="PF02481">
    <property type="entry name" value="DNA_processg_A"/>
    <property type="match status" value="1"/>
</dbReference>
<evidence type="ECO:0000256" key="1">
    <source>
        <dbReference type="ARBA" id="ARBA00006525"/>
    </source>
</evidence>
<dbReference type="EMBL" id="JAHXCT010000003">
    <property type="protein sequence ID" value="MBW4769113.1"/>
    <property type="molecule type" value="Genomic_DNA"/>
</dbReference>
<proteinExistence type="inferred from homology"/>